<comment type="caution">
    <text evidence="2">The sequence shown here is derived from an EMBL/GenBank/DDBJ whole genome shotgun (WGS) entry which is preliminary data.</text>
</comment>
<dbReference type="EMBL" id="NCEB01000019">
    <property type="protein sequence ID" value="OYX32957.1"/>
    <property type="molecule type" value="Genomic_DNA"/>
</dbReference>
<dbReference type="Proteomes" id="UP000215595">
    <property type="component" value="Unassembled WGS sequence"/>
</dbReference>
<proteinExistence type="predicted"/>
<gene>
    <name evidence="2" type="ORF">B7Z01_09980</name>
</gene>
<protein>
    <submittedName>
        <fullName evidence="2">Uncharacterized protein</fullName>
    </submittedName>
</protein>
<dbReference type="AlphaFoldDB" id="A0A258FL66"/>
<evidence type="ECO:0000256" key="1">
    <source>
        <dbReference type="SAM" id="MobiDB-lite"/>
    </source>
</evidence>
<feature type="region of interest" description="Disordered" evidence="1">
    <location>
        <begin position="95"/>
        <end position="124"/>
    </location>
</feature>
<sequence length="124" mass="12477">MSRHTISEQVAARLHAAEAAIDAALVETAQLAALLPAARTEAYLSAVSGQKAFDGAAASIGALAEARSHIVDTHNALAALARKMGLGTVAVGILDKPEDEPPHGGGGVRTALAPEVNKSLPTAP</sequence>
<evidence type="ECO:0000313" key="2">
    <source>
        <dbReference type="EMBL" id="OYX32957.1"/>
    </source>
</evidence>
<name>A0A258FL66_9CAUL</name>
<accession>A0A258FL66</accession>
<organism evidence="2 3">
    <name type="scientific">Brevundimonas subvibrioides</name>
    <dbReference type="NCBI Taxonomy" id="74313"/>
    <lineage>
        <taxon>Bacteria</taxon>
        <taxon>Pseudomonadati</taxon>
        <taxon>Pseudomonadota</taxon>
        <taxon>Alphaproteobacteria</taxon>
        <taxon>Caulobacterales</taxon>
        <taxon>Caulobacteraceae</taxon>
        <taxon>Brevundimonas</taxon>
    </lineage>
</organism>
<evidence type="ECO:0000313" key="3">
    <source>
        <dbReference type="Proteomes" id="UP000215595"/>
    </source>
</evidence>
<reference evidence="2 3" key="1">
    <citation type="submission" date="2017-03" db="EMBL/GenBank/DDBJ databases">
        <title>Lifting the veil on microbial sulfur biogeochemistry in mining wastewaters.</title>
        <authorList>
            <person name="Kantor R.S."/>
            <person name="Colenbrander Nelson T."/>
            <person name="Marshall S."/>
            <person name="Bennett D."/>
            <person name="Apte S."/>
            <person name="Camacho D."/>
            <person name="Thomas B.C."/>
            <person name="Warren L.A."/>
            <person name="Banfield J.F."/>
        </authorList>
    </citation>
    <scope>NUCLEOTIDE SEQUENCE [LARGE SCALE GENOMIC DNA]</scope>
    <source>
        <strain evidence="2">32-69-9</strain>
    </source>
</reference>